<organism evidence="1 2">
    <name type="scientific">Arthrobacter deserti</name>
    <dbReference type="NCBI Taxonomy" id="1742687"/>
    <lineage>
        <taxon>Bacteria</taxon>
        <taxon>Bacillati</taxon>
        <taxon>Actinomycetota</taxon>
        <taxon>Actinomycetes</taxon>
        <taxon>Micrococcales</taxon>
        <taxon>Micrococcaceae</taxon>
        <taxon>Arthrobacter</taxon>
    </lineage>
</organism>
<sequence>TSRNLYRNIHKKGVTFDVSTDPGDIGILLGFLHDV</sequence>
<accession>A0ABX1JN01</accession>
<dbReference type="Proteomes" id="UP000523795">
    <property type="component" value="Unassembled WGS sequence"/>
</dbReference>
<gene>
    <name evidence="1" type="ORF">HER39_07685</name>
</gene>
<evidence type="ECO:0000313" key="1">
    <source>
        <dbReference type="EMBL" id="NKX50448.1"/>
    </source>
</evidence>
<reference evidence="1 2" key="1">
    <citation type="submission" date="2020-04" db="EMBL/GenBank/DDBJ databases">
        <authorList>
            <person name="Liu S."/>
        </authorList>
    </citation>
    <scope>NUCLEOTIDE SEQUENCE [LARGE SCALE GENOMIC DNA]</scope>
    <source>
        <strain evidence="1 2">CGMCC 1.15091</strain>
    </source>
</reference>
<protein>
    <submittedName>
        <fullName evidence="1">Methicillin resistance protein</fullName>
    </submittedName>
</protein>
<feature type="non-terminal residue" evidence="1">
    <location>
        <position position="1"/>
    </location>
</feature>
<comment type="caution">
    <text evidence="1">The sequence shown here is derived from an EMBL/GenBank/DDBJ whole genome shotgun (WGS) entry which is preliminary data.</text>
</comment>
<evidence type="ECO:0000313" key="2">
    <source>
        <dbReference type="Proteomes" id="UP000523795"/>
    </source>
</evidence>
<name>A0ABX1JN01_9MICC</name>
<dbReference type="EMBL" id="JAAZSR010000092">
    <property type="protein sequence ID" value="NKX50448.1"/>
    <property type="molecule type" value="Genomic_DNA"/>
</dbReference>
<keyword evidence="2" id="KW-1185">Reference proteome</keyword>
<proteinExistence type="predicted"/>
<feature type="non-terminal residue" evidence="1">
    <location>
        <position position="35"/>
    </location>
</feature>